<keyword evidence="3" id="KW-1185">Reference proteome</keyword>
<dbReference type="PANTHER" id="PTHR12558:SF13">
    <property type="entry name" value="CELL DIVISION CYCLE PROTEIN 27 HOMOLOG"/>
    <property type="match status" value="1"/>
</dbReference>
<dbReference type="SUPFAM" id="SSF48452">
    <property type="entry name" value="TPR-like"/>
    <property type="match status" value="1"/>
</dbReference>
<name>A0A4Q2KMH0_9SPHN</name>
<accession>A0A4Q2KMH0</accession>
<dbReference type="OrthoDB" id="955869at2"/>
<dbReference type="EMBL" id="SDPV01000001">
    <property type="protein sequence ID" value="RXZ66544.1"/>
    <property type="molecule type" value="Genomic_DNA"/>
</dbReference>
<reference evidence="2 3" key="1">
    <citation type="submission" date="2019-01" db="EMBL/GenBank/DDBJ databases">
        <title>Altererythrobacter rhizovicinus sp. nov., isolated from the rhizosphere soil of Haloxylon ammodendron.</title>
        <authorList>
            <person name="Li H.-P."/>
            <person name="Gou J.-Y."/>
            <person name="Yao D."/>
            <person name="Han Q.-Q."/>
            <person name="Shao K.-Z."/>
            <person name="Zhao Q."/>
            <person name="Zhang J.-L."/>
        </authorList>
    </citation>
    <scope>NUCLEOTIDE SEQUENCE [LARGE SCALE GENOMIC DNA]</scope>
    <source>
        <strain evidence="2 3">AY-3R</strain>
    </source>
</reference>
<dbReference type="Proteomes" id="UP000293623">
    <property type="component" value="Unassembled WGS sequence"/>
</dbReference>
<sequence>MGRDRDAPRRVPGHRDYEQPEGNMRSGLLNLALVAGLLVAAPAVAQTDGSFQGTSLLGERMVTPHNGNKNVGDPALLARAAADAKAAFDANMTIDTATWYGRVLFYQGYARESADVYRQALKKYPDSPKLLRHLAHRQFSLRDFDASIETGLRAAKLYEGLPLEREKLGPDYFPSTPDIVQYYLYYHLGQAYFAKHDFDNAAKWFARSSQAAALGFDPEARTANTYWEFLSLARGGRMAEARKVLDDYDLTLFQVHPEGGSDNYFDGIQLYKGHRDAKSFFTNQDSGRPFADADGMAASTAYSLANYYMLRGERDAARTWLKRAINVDSWSYFARIQAEADWAALFPGEDYRLDAQ</sequence>
<evidence type="ECO:0008006" key="4">
    <source>
        <dbReference type="Google" id="ProtNLM"/>
    </source>
</evidence>
<evidence type="ECO:0000256" key="1">
    <source>
        <dbReference type="SAM" id="MobiDB-lite"/>
    </source>
</evidence>
<protein>
    <recommendedName>
        <fullName evidence="4">Tetratricopeptide repeat protein</fullName>
    </recommendedName>
</protein>
<dbReference type="AlphaFoldDB" id="A0A4Q2KMH0"/>
<evidence type="ECO:0000313" key="2">
    <source>
        <dbReference type="EMBL" id="RXZ66544.1"/>
    </source>
</evidence>
<organism evidence="2 3">
    <name type="scientific">Pelagerythrobacter rhizovicinus</name>
    <dbReference type="NCBI Taxonomy" id="2268576"/>
    <lineage>
        <taxon>Bacteria</taxon>
        <taxon>Pseudomonadati</taxon>
        <taxon>Pseudomonadota</taxon>
        <taxon>Alphaproteobacteria</taxon>
        <taxon>Sphingomonadales</taxon>
        <taxon>Erythrobacteraceae</taxon>
        <taxon>Pelagerythrobacter</taxon>
    </lineage>
</organism>
<feature type="compositionally biased region" description="Basic and acidic residues" evidence="1">
    <location>
        <begin position="1"/>
        <end position="18"/>
    </location>
</feature>
<dbReference type="PANTHER" id="PTHR12558">
    <property type="entry name" value="CELL DIVISION CYCLE 16,23,27"/>
    <property type="match status" value="1"/>
</dbReference>
<gene>
    <name evidence="2" type="ORF">ETX26_07670</name>
</gene>
<dbReference type="InterPro" id="IPR011990">
    <property type="entry name" value="TPR-like_helical_dom_sf"/>
</dbReference>
<dbReference type="Gene3D" id="1.25.40.10">
    <property type="entry name" value="Tetratricopeptide repeat domain"/>
    <property type="match status" value="1"/>
</dbReference>
<dbReference type="RefSeq" id="WP_129524006.1">
    <property type="nucleotide sequence ID" value="NZ_SDPV01000001.1"/>
</dbReference>
<feature type="region of interest" description="Disordered" evidence="1">
    <location>
        <begin position="1"/>
        <end position="22"/>
    </location>
</feature>
<evidence type="ECO:0000313" key="3">
    <source>
        <dbReference type="Proteomes" id="UP000293623"/>
    </source>
</evidence>
<comment type="caution">
    <text evidence="2">The sequence shown here is derived from an EMBL/GenBank/DDBJ whole genome shotgun (WGS) entry which is preliminary data.</text>
</comment>
<proteinExistence type="predicted"/>